<dbReference type="CDD" id="cd19798">
    <property type="entry name" value="Bbox2_BRAT-like"/>
    <property type="match status" value="1"/>
</dbReference>
<evidence type="ECO:0000259" key="8">
    <source>
        <dbReference type="PROSITE" id="PS50089"/>
    </source>
</evidence>
<dbReference type="SUPFAM" id="SSF57845">
    <property type="entry name" value="B-box zinc-binding domain"/>
    <property type="match status" value="1"/>
</dbReference>
<feature type="domain" description="BED-type" evidence="10">
    <location>
        <begin position="96"/>
        <end position="154"/>
    </location>
</feature>
<feature type="repeat" description="NHL" evidence="6">
    <location>
        <begin position="928"/>
        <end position="973"/>
    </location>
</feature>
<dbReference type="FunFam" id="2.120.10.30:FF:000031">
    <property type="entry name" value="B-box type zinc finger protein ncl-1"/>
    <property type="match status" value="1"/>
</dbReference>
<dbReference type="PANTHER" id="PTHR25462:SF291">
    <property type="entry name" value="E3 UBIQUITIN-PROTEIN LIGASE TRIM45"/>
    <property type="match status" value="1"/>
</dbReference>
<evidence type="ECO:0000313" key="11">
    <source>
        <dbReference type="EMBL" id="RWS17996.1"/>
    </source>
</evidence>
<keyword evidence="12" id="KW-1185">Reference proteome</keyword>
<dbReference type="CDD" id="cd14959">
    <property type="entry name" value="NHL_brat_like"/>
    <property type="match status" value="1"/>
</dbReference>
<sequence>MEVADVETVETNMEHEGDEKSRMMGAADEDSLTANDHESNEDSNDTLHETEAQIIPIVTQSGSISYQSTGNQQYSVSVPSQNVTNVKIVKVVPLPHARSEVWSYFGFIADDDGEIQDKKKAICKICASTLAYSGNTTNLFTHLKAMHPEANPQKLAPTNRTPRTGKKLNKRKFYEVSPNVLETSPIPTKTVNLNASTSQTPQQYIIRAITYSGNESTPATLFDSESSSLTQIASNGTMVKSPNVKTVSVVNSGASAGDIPVVSCEDITAALVRMLVRDCRPLEVVRGKGFQELLKLLAPGYRVPEEEKLKTLVEKRYEEMRRDLILRVMEEHIYPPSGRTQATHTALCLLLILSRTVRMALVGSLDALAASVTSASGGGDHSTGPLSLTPPKANENALQLVSFTKCPLCNETFVAPKVMPCCLRSFCQPCVEKMHDMSDRIKCPGCGQEVTLPDGVHGLVADYSIINVMEQMAALDVSANVNANSLSCTGCKSKELAAVARCFDCANLLCPNCVMAHQFMHCFDGHRVSTLNELNEKELCLELRPVHCPKHSDEVVKFFCRTCDLLVCKECIVFEHPKGLHEHEYLADATPKLVEQMTHLVEDGKSKITEFNVTLKTIEHITSRLHLQHTKAQNEVADTFNFYVSQIEELKTETLKELDDIYNSRLLSLSLFNAKVQDAIDKVTQISLFMDRFRKFSSTTELLFFKQLIESKMRQIRNFDPEMNIPKADLEFISNYQAIQASVRNTFGYIRNSSSDSKQPPISRPNGLNSYTNRVNGFDSLLQKRFSSVNSTPNPSNSTASSRSFSTNSLTDSIVTLYEKWSIGGSGGSPDSGLFMNGTSSLSEQINAFSDPVIDLSAKIISASSMLPIKSQIKRQKMIYHCKFGEFGVMEGQFTEPSGVAVNAQNDIIVADTNNHRIQIFDKEGRFKFQFGECGKRDGQLLYPNRVAVVKQSGDIIVTERSPTHQIQIYNQYGQFVRKFGANILQHPRGVTVDNKGRIIVVECKVMRVLIFDQMGNVLQKFGCSKHLEFPNGVVVNDKQEIFISDNRAHCVKVFSYEGLFLRQIGGEGLTNYPIGVCINEAGEILVADNHNNFNITIFTQDGQLINALESKVKHAQCFDVALMDDNSVVLASKDYRIYIYRYLQLQSLAQAVASSSLC</sequence>
<evidence type="ECO:0000313" key="12">
    <source>
        <dbReference type="Proteomes" id="UP000285301"/>
    </source>
</evidence>
<name>A0A3S3PEW7_9ACAR</name>
<dbReference type="OrthoDB" id="342730at2759"/>
<dbReference type="Pfam" id="PF00643">
    <property type="entry name" value="zf-B_box"/>
    <property type="match status" value="1"/>
</dbReference>
<evidence type="ECO:0000256" key="3">
    <source>
        <dbReference type="ARBA" id="ARBA00022771"/>
    </source>
</evidence>
<dbReference type="Gene3D" id="3.30.160.60">
    <property type="entry name" value="Classic Zinc Finger"/>
    <property type="match status" value="1"/>
</dbReference>
<dbReference type="SMART" id="SM00336">
    <property type="entry name" value="BBOX"/>
    <property type="match status" value="2"/>
</dbReference>
<feature type="domain" description="RING-type" evidence="8">
    <location>
        <begin position="406"/>
        <end position="446"/>
    </location>
</feature>
<accession>A0A3S3PEW7</accession>
<dbReference type="STRING" id="1965070.A0A3S3PEW7"/>
<feature type="repeat" description="NHL" evidence="6">
    <location>
        <begin position="1016"/>
        <end position="1058"/>
    </location>
</feature>
<evidence type="ECO:0000259" key="9">
    <source>
        <dbReference type="PROSITE" id="PS50119"/>
    </source>
</evidence>
<dbReference type="PROSITE" id="PS51125">
    <property type="entry name" value="NHL"/>
    <property type="match status" value="5"/>
</dbReference>
<feature type="repeat" description="NHL" evidence="6">
    <location>
        <begin position="1059"/>
        <end position="1102"/>
    </location>
</feature>
<evidence type="ECO:0000256" key="2">
    <source>
        <dbReference type="ARBA" id="ARBA00022737"/>
    </source>
</evidence>
<dbReference type="InterPro" id="IPR003656">
    <property type="entry name" value="Znf_BED"/>
</dbReference>
<keyword evidence="4" id="KW-0862">Zinc</keyword>
<feature type="repeat" description="NHL" evidence="6">
    <location>
        <begin position="881"/>
        <end position="924"/>
    </location>
</feature>
<evidence type="ECO:0000259" key="10">
    <source>
        <dbReference type="PROSITE" id="PS50808"/>
    </source>
</evidence>
<feature type="region of interest" description="Disordered" evidence="7">
    <location>
        <begin position="1"/>
        <end position="46"/>
    </location>
</feature>
<evidence type="ECO:0000256" key="4">
    <source>
        <dbReference type="ARBA" id="ARBA00022833"/>
    </source>
</evidence>
<keyword evidence="1" id="KW-0479">Metal-binding</keyword>
<evidence type="ECO:0000256" key="7">
    <source>
        <dbReference type="SAM" id="MobiDB-lite"/>
    </source>
</evidence>
<dbReference type="PROSITE" id="PS50808">
    <property type="entry name" value="ZF_BED"/>
    <property type="match status" value="1"/>
</dbReference>
<dbReference type="EMBL" id="NCKU01000009">
    <property type="protein sequence ID" value="RWS17996.1"/>
    <property type="molecule type" value="Genomic_DNA"/>
</dbReference>
<dbReference type="InterPro" id="IPR000315">
    <property type="entry name" value="Znf_B-box"/>
</dbReference>
<dbReference type="PROSITE" id="PS50119">
    <property type="entry name" value="ZF_BBOX"/>
    <property type="match status" value="2"/>
</dbReference>
<keyword evidence="2" id="KW-0677">Repeat</keyword>
<dbReference type="Pfam" id="PF02892">
    <property type="entry name" value="zf-BED"/>
    <property type="match status" value="1"/>
</dbReference>
<feature type="repeat" description="NHL" evidence="6">
    <location>
        <begin position="974"/>
        <end position="1015"/>
    </location>
</feature>
<dbReference type="Gene3D" id="3.30.40.10">
    <property type="entry name" value="Zinc/RING finger domain, C3HC4 (zinc finger)"/>
    <property type="match status" value="1"/>
</dbReference>
<dbReference type="SMART" id="SM00614">
    <property type="entry name" value="ZnF_BED"/>
    <property type="match status" value="1"/>
</dbReference>
<dbReference type="SUPFAM" id="SSF57850">
    <property type="entry name" value="RING/U-box"/>
    <property type="match status" value="1"/>
</dbReference>
<feature type="compositionally biased region" description="Basic and acidic residues" evidence="7">
    <location>
        <begin position="35"/>
        <end position="46"/>
    </location>
</feature>
<evidence type="ECO:0000256" key="5">
    <source>
        <dbReference type="PROSITE-ProRule" id="PRU00024"/>
    </source>
</evidence>
<dbReference type="Proteomes" id="UP000285301">
    <property type="component" value="Unassembled WGS sequence"/>
</dbReference>
<dbReference type="CDD" id="cd20482">
    <property type="entry name" value="CC_brat-like"/>
    <property type="match status" value="1"/>
</dbReference>
<dbReference type="GO" id="GO:0003677">
    <property type="term" value="F:DNA binding"/>
    <property type="evidence" value="ECO:0007669"/>
    <property type="project" value="InterPro"/>
</dbReference>
<dbReference type="GO" id="GO:0061630">
    <property type="term" value="F:ubiquitin protein ligase activity"/>
    <property type="evidence" value="ECO:0007669"/>
    <property type="project" value="TreeGrafter"/>
</dbReference>
<dbReference type="InterPro" id="IPR013083">
    <property type="entry name" value="Znf_RING/FYVE/PHD"/>
</dbReference>
<organism evidence="11 12">
    <name type="scientific">Dinothrombium tinctorium</name>
    <dbReference type="NCBI Taxonomy" id="1965070"/>
    <lineage>
        <taxon>Eukaryota</taxon>
        <taxon>Metazoa</taxon>
        <taxon>Ecdysozoa</taxon>
        <taxon>Arthropoda</taxon>
        <taxon>Chelicerata</taxon>
        <taxon>Arachnida</taxon>
        <taxon>Acari</taxon>
        <taxon>Acariformes</taxon>
        <taxon>Trombidiformes</taxon>
        <taxon>Prostigmata</taxon>
        <taxon>Anystina</taxon>
        <taxon>Parasitengona</taxon>
        <taxon>Trombidioidea</taxon>
        <taxon>Trombidiidae</taxon>
        <taxon>Dinothrombium</taxon>
    </lineage>
</organism>
<feature type="compositionally biased region" description="Basic and acidic residues" evidence="7">
    <location>
        <begin position="12"/>
        <end position="22"/>
    </location>
</feature>
<feature type="domain" description="B box-type" evidence="9">
    <location>
        <begin position="543"/>
        <end position="588"/>
    </location>
</feature>
<dbReference type="Pfam" id="PF01436">
    <property type="entry name" value="NHL"/>
    <property type="match status" value="4"/>
</dbReference>
<keyword evidence="3 5" id="KW-0863">Zinc-finger</keyword>
<dbReference type="PROSITE" id="PS50089">
    <property type="entry name" value="ZF_RING_2"/>
    <property type="match status" value="1"/>
</dbReference>
<dbReference type="GO" id="GO:0008270">
    <property type="term" value="F:zinc ion binding"/>
    <property type="evidence" value="ECO:0007669"/>
    <property type="project" value="UniProtKB-KW"/>
</dbReference>
<proteinExistence type="predicted"/>
<comment type="caution">
    <text evidence="11">The sequence shown here is derived from an EMBL/GenBank/DDBJ whole genome shotgun (WGS) entry which is preliminary data.</text>
</comment>
<feature type="domain" description="B box-type" evidence="9">
    <location>
        <begin position="483"/>
        <end position="531"/>
    </location>
</feature>
<dbReference type="SUPFAM" id="SSF57667">
    <property type="entry name" value="beta-beta-alpha zinc fingers"/>
    <property type="match status" value="1"/>
</dbReference>
<dbReference type="AlphaFoldDB" id="A0A3S3PEW7"/>
<dbReference type="SUPFAM" id="SSF101898">
    <property type="entry name" value="NHL repeat"/>
    <property type="match status" value="1"/>
</dbReference>
<dbReference type="InterPro" id="IPR047153">
    <property type="entry name" value="TRIM45/56/19-like"/>
</dbReference>
<dbReference type="InterPro" id="IPR036236">
    <property type="entry name" value="Znf_C2H2_sf"/>
</dbReference>
<protein>
    <submittedName>
        <fullName evidence="11">B-box type zinc finger protein ncl-1-like protein</fullName>
    </submittedName>
</protein>
<reference evidence="11 12" key="1">
    <citation type="journal article" date="2018" name="Gigascience">
        <title>Genomes of trombidid mites reveal novel predicted allergens and laterally-transferred genes associated with secondary metabolism.</title>
        <authorList>
            <person name="Dong X."/>
            <person name="Chaisiri K."/>
            <person name="Xia D."/>
            <person name="Armstrong S.D."/>
            <person name="Fang Y."/>
            <person name="Donnelly M.J."/>
            <person name="Kadowaki T."/>
            <person name="McGarry J.W."/>
            <person name="Darby A.C."/>
            <person name="Makepeace B.L."/>
        </authorList>
    </citation>
    <scope>NUCLEOTIDE SEQUENCE [LARGE SCALE GENOMIC DNA]</scope>
    <source>
        <strain evidence="11">UoL-WK</strain>
    </source>
</reference>
<dbReference type="Gene3D" id="1.10.10.1070">
    <property type="entry name" value="Zinc finger, BED domain-containing"/>
    <property type="match status" value="1"/>
</dbReference>
<evidence type="ECO:0000256" key="6">
    <source>
        <dbReference type="PROSITE-ProRule" id="PRU00504"/>
    </source>
</evidence>
<dbReference type="InterPro" id="IPR001841">
    <property type="entry name" value="Znf_RING"/>
</dbReference>
<dbReference type="SUPFAM" id="SSF140996">
    <property type="entry name" value="Hermes dimerisation domain"/>
    <property type="match status" value="1"/>
</dbReference>
<dbReference type="InterPro" id="IPR011042">
    <property type="entry name" value="6-blade_b-propeller_TolB-like"/>
</dbReference>
<evidence type="ECO:0000256" key="1">
    <source>
        <dbReference type="ARBA" id="ARBA00022723"/>
    </source>
</evidence>
<dbReference type="InterPro" id="IPR001258">
    <property type="entry name" value="NHL_repeat"/>
</dbReference>
<dbReference type="Gene3D" id="2.120.10.30">
    <property type="entry name" value="TolB, C-terminal domain"/>
    <property type="match status" value="1"/>
</dbReference>
<gene>
    <name evidence="11" type="ORF">B4U79_06509</name>
</gene>
<dbReference type="CDD" id="cd19813">
    <property type="entry name" value="Bbox1_BRAT-like"/>
    <property type="match status" value="1"/>
</dbReference>
<dbReference type="PANTHER" id="PTHR25462">
    <property type="entry name" value="BONUS, ISOFORM C-RELATED"/>
    <property type="match status" value="1"/>
</dbReference>